<gene>
    <name evidence="1" type="ORF">SAMN05216404_106123</name>
</gene>
<dbReference type="Proteomes" id="UP000183898">
    <property type="component" value="Unassembled WGS sequence"/>
</dbReference>
<accession>A0A1H8IMT6</accession>
<proteinExistence type="predicted"/>
<evidence type="ECO:0000313" key="1">
    <source>
        <dbReference type="EMBL" id="SEN69884.1"/>
    </source>
</evidence>
<sequence>MKDIWENVMRCKQFGLSFPYTSYLRRKNIPELNA</sequence>
<name>A0A1H8IMT6_9PROT</name>
<organism evidence="1 2">
    <name type="scientific">Nitrosospira multiformis</name>
    <dbReference type="NCBI Taxonomy" id="1231"/>
    <lineage>
        <taxon>Bacteria</taxon>
        <taxon>Pseudomonadati</taxon>
        <taxon>Pseudomonadota</taxon>
        <taxon>Betaproteobacteria</taxon>
        <taxon>Nitrosomonadales</taxon>
        <taxon>Nitrosomonadaceae</taxon>
        <taxon>Nitrosospira</taxon>
    </lineage>
</organism>
<protein>
    <submittedName>
        <fullName evidence="1">Uncharacterized protein</fullName>
    </submittedName>
</protein>
<dbReference type="EMBL" id="FOCT01000006">
    <property type="protein sequence ID" value="SEN69884.1"/>
    <property type="molecule type" value="Genomic_DNA"/>
</dbReference>
<reference evidence="1 2" key="1">
    <citation type="submission" date="2016-10" db="EMBL/GenBank/DDBJ databases">
        <authorList>
            <person name="de Groot N.N."/>
        </authorList>
    </citation>
    <scope>NUCLEOTIDE SEQUENCE [LARGE SCALE GENOMIC DNA]</scope>
    <source>
        <strain evidence="1 2">Nl18</strain>
    </source>
</reference>
<evidence type="ECO:0000313" key="2">
    <source>
        <dbReference type="Proteomes" id="UP000183898"/>
    </source>
</evidence>
<dbReference type="AlphaFoldDB" id="A0A1H8IMT6"/>